<sequence>MTFGRPTSRLVGNATIRQLPGTLALPGGVPVKRRGFRVACIGVGGAPDGRIDEAIARTVRAALRG</sequence>
<dbReference type="RefSeq" id="WP_312897938.1">
    <property type="nucleotide sequence ID" value="NZ_BAAALP010000049.1"/>
</dbReference>
<dbReference type="EMBL" id="JACJIA010000004">
    <property type="protein sequence ID" value="MBA8951857.1"/>
    <property type="molecule type" value="Genomic_DNA"/>
</dbReference>
<protein>
    <submittedName>
        <fullName evidence="1">Uncharacterized protein GlcG (DUF336 family)</fullName>
    </submittedName>
</protein>
<organism evidence="1 2">
    <name type="scientific">Actinomadura namibiensis</name>
    <dbReference type="NCBI Taxonomy" id="182080"/>
    <lineage>
        <taxon>Bacteria</taxon>
        <taxon>Bacillati</taxon>
        <taxon>Actinomycetota</taxon>
        <taxon>Actinomycetes</taxon>
        <taxon>Streptosporangiales</taxon>
        <taxon>Thermomonosporaceae</taxon>
        <taxon>Actinomadura</taxon>
    </lineage>
</organism>
<gene>
    <name evidence="1" type="ORF">HNR61_003497</name>
</gene>
<dbReference type="Pfam" id="PF03928">
    <property type="entry name" value="HbpS-like"/>
    <property type="match status" value="1"/>
</dbReference>
<dbReference type="Proteomes" id="UP000572680">
    <property type="component" value="Unassembled WGS sequence"/>
</dbReference>
<dbReference type="SUPFAM" id="SSF143744">
    <property type="entry name" value="GlcG-like"/>
    <property type="match status" value="1"/>
</dbReference>
<accession>A0A7W3LPH5</accession>
<name>A0A7W3LPH5_ACTNM</name>
<reference evidence="1 2" key="1">
    <citation type="submission" date="2020-08" db="EMBL/GenBank/DDBJ databases">
        <title>Genomic Encyclopedia of Type Strains, Phase IV (KMG-IV): sequencing the most valuable type-strain genomes for metagenomic binning, comparative biology and taxonomic classification.</title>
        <authorList>
            <person name="Goeker M."/>
        </authorList>
    </citation>
    <scope>NUCLEOTIDE SEQUENCE [LARGE SCALE GENOMIC DNA]</scope>
    <source>
        <strain evidence="1 2">DSM 44197</strain>
    </source>
</reference>
<dbReference type="InterPro" id="IPR005624">
    <property type="entry name" value="PduO/GlcC-like"/>
</dbReference>
<keyword evidence="2" id="KW-1185">Reference proteome</keyword>
<evidence type="ECO:0000313" key="2">
    <source>
        <dbReference type="Proteomes" id="UP000572680"/>
    </source>
</evidence>
<proteinExistence type="predicted"/>
<dbReference type="InterPro" id="IPR038084">
    <property type="entry name" value="PduO/GlcC-like_sf"/>
</dbReference>
<dbReference type="AlphaFoldDB" id="A0A7W3LPH5"/>
<comment type="caution">
    <text evidence="1">The sequence shown here is derived from an EMBL/GenBank/DDBJ whole genome shotgun (WGS) entry which is preliminary data.</text>
</comment>
<evidence type="ECO:0000313" key="1">
    <source>
        <dbReference type="EMBL" id="MBA8951857.1"/>
    </source>
</evidence>
<dbReference type="Gene3D" id="3.30.450.150">
    <property type="entry name" value="Haem-degrading domain"/>
    <property type="match status" value="1"/>
</dbReference>